<keyword evidence="7" id="KW-1185">Reference proteome</keyword>
<evidence type="ECO:0000256" key="3">
    <source>
        <dbReference type="PROSITE-ProRule" id="PRU00283"/>
    </source>
</evidence>
<evidence type="ECO:0000256" key="1">
    <source>
        <dbReference type="ARBA" id="ARBA00022701"/>
    </source>
</evidence>
<dbReference type="GO" id="GO:0008017">
    <property type="term" value="F:microtubule binding"/>
    <property type="evidence" value="ECO:0007669"/>
    <property type="project" value="InterPro"/>
</dbReference>
<dbReference type="InterPro" id="IPR027417">
    <property type="entry name" value="P-loop_NTPase"/>
</dbReference>
<reference evidence="6" key="3">
    <citation type="journal article" date="2017" name="Nature">
        <title>Genome sequence of the progenitor of the wheat D genome Aegilops tauschii.</title>
        <authorList>
            <person name="Luo M.C."/>
            <person name="Gu Y.Q."/>
            <person name="Puiu D."/>
            <person name="Wang H."/>
            <person name="Twardziok S.O."/>
            <person name="Deal K.R."/>
            <person name="Huo N."/>
            <person name="Zhu T."/>
            <person name="Wang L."/>
            <person name="Wang Y."/>
            <person name="McGuire P.E."/>
            <person name="Liu S."/>
            <person name="Long H."/>
            <person name="Ramasamy R.K."/>
            <person name="Rodriguez J.C."/>
            <person name="Van S.L."/>
            <person name="Yuan L."/>
            <person name="Wang Z."/>
            <person name="Xia Z."/>
            <person name="Xiao L."/>
            <person name="Anderson O.D."/>
            <person name="Ouyang S."/>
            <person name="Liang Y."/>
            <person name="Zimin A.V."/>
            <person name="Pertea G."/>
            <person name="Qi P."/>
            <person name="Bennetzen J.L."/>
            <person name="Dai X."/>
            <person name="Dawson M.W."/>
            <person name="Muller H.G."/>
            <person name="Kugler K."/>
            <person name="Rivarola-Duarte L."/>
            <person name="Spannagl M."/>
            <person name="Mayer K.F.X."/>
            <person name="Lu F.H."/>
            <person name="Bevan M.W."/>
            <person name="Leroy P."/>
            <person name="Li P."/>
            <person name="You F.M."/>
            <person name="Sun Q."/>
            <person name="Liu Z."/>
            <person name="Lyons E."/>
            <person name="Wicker T."/>
            <person name="Salzberg S.L."/>
            <person name="Devos K.M."/>
            <person name="Dvorak J."/>
        </authorList>
    </citation>
    <scope>NUCLEOTIDE SEQUENCE [LARGE SCALE GENOMIC DNA]</scope>
    <source>
        <strain evidence="6">cv. AL8/78</strain>
    </source>
</reference>
<feature type="coiled-coil region" evidence="4">
    <location>
        <begin position="213"/>
        <end position="361"/>
    </location>
</feature>
<dbReference type="GO" id="GO:0005524">
    <property type="term" value="F:ATP binding"/>
    <property type="evidence" value="ECO:0007669"/>
    <property type="project" value="InterPro"/>
</dbReference>
<evidence type="ECO:0000256" key="2">
    <source>
        <dbReference type="ARBA" id="ARBA00023175"/>
    </source>
</evidence>
<dbReference type="GO" id="GO:0007018">
    <property type="term" value="P:microtubule-based movement"/>
    <property type="evidence" value="ECO:0007669"/>
    <property type="project" value="InterPro"/>
</dbReference>
<dbReference type="InterPro" id="IPR036961">
    <property type="entry name" value="Kinesin_motor_dom_sf"/>
</dbReference>
<dbReference type="GO" id="GO:0005875">
    <property type="term" value="C:microtubule associated complex"/>
    <property type="evidence" value="ECO:0007669"/>
    <property type="project" value="TreeGrafter"/>
</dbReference>
<dbReference type="PANTHER" id="PTHR47969">
    <property type="entry name" value="CHROMOSOME-ASSOCIATED KINESIN KIF4A-RELATED"/>
    <property type="match status" value="1"/>
</dbReference>
<dbReference type="GO" id="GO:0007052">
    <property type="term" value="P:mitotic spindle organization"/>
    <property type="evidence" value="ECO:0007669"/>
    <property type="project" value="TreeGrafter"/>
</dbReference>
<reference evidence="7" key="2">
    <citation type="journal article" date="2017" name="Nat. Plants">
        <title>The Aegilops tauschii genome reveals multiple impacts of transposons.</title>
        <authorList>
            <person name="Zhao G."/>
            <person name="Zou C."/>
            <person name="Li K."/>
            <person name="Wang K."/>
            <person name="Li T."/>
            <person name="Gao L."/>
            <person name="Zhang X."/>
            <person name="Wang H."/>
            <person name="Yang Z."/>
            <person name="Liu X."/>
            <person name="Jiang W."/>
            <person name="Mao L."/>
            <person name="Kong X."/>
            <person name="Jiao Y."/>
            <person name="Jia J."/>
        </authorList>
    </citation>
    <scope>NUCLEOTIDE SEQUENCE [LARGE SCALE GENOMIC DNA]</scope>
    <source>
        <strain evidence="7">cv. AL8/78</strain>
    </source>
</reference>
<dbReference type="PROSITE" id="PS50067">
    <property type="entry name" value="KINESIN_MOTOR_2"/>
    <property type="match status" value="1"/>
</dbReference>
<reference evidence="6" key="4">
    <citation type="submission" date="2019-03" db="UniProtKB">
        <authorList>
            <consortium name="EnsemblPlants"/>
        </authorList>
    </citation>
    <scope>IDENTIFICATION</scope>
</reference>
<accession>A0A453BA20</accession>
<dbReference type="SUPFAM" id="SSF52540">
    <property type="entry name" value="P-loop containing nucleoside triphosphate hydrolases"/>
    <property type="match status" value="1"/>
</dbReference>
<dbReference type="Gramene" id="AET2Gv20426500.21">
    <property type="protein sequence ID" value="AET2Gv20426500.21"/>
    <property type="gene ID" value="AET2Gv20426500"/>
</dbReference>
<dbReference type="GO" id="GO:0003777">
    <property type="term" value="F:microtubule motor activity"/>
    <property type="evidence" value="ECO:0007669"/>
    <property type="project" value="InterPro"/>
</dbReference>
<protein>
    <recommendedName>
        <fullName evidence="5">Kinesin motor domain-containing protein</fullName>
    </recommendedName>
</protein>
<dbReference type="Gene3D" id="3.40.850.10">
    <property type="entry name" value="Kinesin motor domain"/>
    <property type="match status" value="1"/>
</dbReference>
<dbReference type="PANTHER" id="PTHR47969:SF6">
    <property type="entry name" value="KINESIN-LIKE PROTEIN KIN-4C"/>
    <property type="match status" value="1"/>
</dbReference>
<dbReference type="GO" id="GO:0005874">
    <property type="term" value="C:microtubule"/>
    <property type="evidence" value="ECO:0007669"/>
    <property type="project" value="UniProtKB-KW"/>
</dbReference>
<dbReference type="Proteomes" id="UP000015105">
    <property type="component" value="Chromosome 2D"/>
</dbReference>
<reference evidence="6" key="5">
    <citation type="journal article" date="2021" name="G3 (Bethesda)">
        <title>Aegilops tauschii genome assembly Aet v5.0 features greater sequence contiguity and improved annotation.</title>
        <authorList>
            <person name="Wang L."/>
            <person name="Zhu T."/>
            <person name="Rodriguez J.C."/>
            <person name="Deal K.R."/>
            <person name="Dubcovsky J."/>
            <person name="McGuire P.E."/>
            <person name="Lux T."/>
            <person name="Spannagl M."/>
            <person name="Mayer K.F.X."/>
            <person name="Baldrich P."/>
            <person name="Meyers B.C."/>
            <person name="Huo N."/>
            <person name="Gu Y.Q."/>
            <person name="Zhou H."/>
            <person name="Devos K.M."/>
            <person name="Bennetzen J.L."/>
            <person name="Unver T."/>
            <person name="Budak H."/>
            <person name="Gulick P.J."/>
            <person name="Galiba G."/>
            <person name="Kalapos B."/>
            <person name="Nelson D.R."/>
            <person name="Li P."/>
            <person name="You F.M."/>
            <person name="Luo M.C."/>
            <person name="Dvorak J."/>
        </authorList>
    </citation>
    <scope>NUCLEOTIDE SEQUENCE [LARGE SCALE GENOMIC DNA]</scope>
    <source>
        <strain evidence="6">cv. AL8/78</strain>
    </source>
</reference>
<keyword evidence="2" id="KW-0505">Motor protein</keyword>
<name>A0A453BA20_AEGTS</name>
<dbReference type="Gramene" id="AET2Gv20426500.10">
    <property type="protein sequence ID" value="AET2Gv20426500.10"/>
    <property type="gene ID" value="AET2Gv20426500"/>
</dbReference>
<dbReference type="EnsemblPlants" id="AET2Gv20426500.10">
    <property type="protein sequence ID" value="AET2Gv20426500.10"/>
    <property type="gene ID" value="AET2Gv20426500"/>
</dbReference>
<reference evidence="7" key="1">
    <citation type="journal article" date="2014" name="Science">
        <title>Ancient hybridizations among the ancestral genomes of bread wheat.</title>
        <authorList>
            <consortium name="International Wheat Genome Sequencing Consortium,"/>
            <person name="Marcussen T."/>
            <person name="Sandve S.R."/>
            <person name="Heier L."/>
            <person name="Spannagl M."/>
            <person name="Pfeifer M."/>
            <person name="Jakobsen K.S."/>
            <person name="Wulff B.B."/>
            <person name="Steuernagel B."/>
            <person name="Mayer K.F."/>
            <person name="Olsen O.A."/>
        </authorList>
    </citation>
    <scope>NUCLEOTIDE SEQUENCE [LARGE SCALE GENOMIC DNA]</scope>
    <source>
        <strain evidence="7">cv. AL8/78</strain>
    </source>
</reference>
<dbReference type="Pfam" id="PF25764">
    <property type="entry name" value="KIF21A_4th"/>
    <property type="match status" value="1"/>
</dbReference>
<dbReference type="InterPro" id="IPR027640">
    <property type="entry name" value="Kinesin-like_fam"/>
</dbReference>
<dbReference type="GO" id="GO:0051231">
    <property type="term" value="P:spindle elongation"/>
    <property type="evidence" value="ECO:0007669"/>
    <property type="project" value="TreeGrafter"/>
</dbReference>
<comment type="caution">
    <text evidence="3">Lacks conserved residue(s) required for the propagation of feature annotation.</text>
</comment>
<evidence type="ECO:0000313" key="6">
    <source>
        <dbReference type="EnsemblPlants" id="AET2Gv20426500.10"/>
    </source>
</evidence>
<evidence type="ECO:0000259" key="5">
    <source>
        <dbReference type="PROSITE" id="PS50067"/>
    </source>
</evidence>
<proteinExistence type="inferred from homology"/>
<feature type="coiled-coil region" evidence="4">
    <location>
        <begin position="36"/>
        <end position="90"/>
    </location>
</feature>
<comment type="similarity">
    <text evidence="3">Belongs to the TRAFAC class myosin-kinesin ATPase superfamily. Kinesin family.</text>
</comment>
<sequence length="408" mass="47398">MIACISPADSNAEETINTLKYANRARNIQNKAVINRDPVTAEMQKLRSQLEQLQSELLFSRSGSAALEELQLLQQKVSLLELKNSELYCELKEREMSCEQLAQRAIATQLEKDQLMLKLESARNGKSWDDIENAGSEQDVDLMKTYISKIQQLEAEVTRQKFTTACRNGLHDRLALDKGMLLDDLGSGCEVGTLEVSSEVDEEEKEREHSSIQEKLDMELQDLDKRLQQKEAEMKQFAKSDTSVLKQHYETKLHEMEQEKRAFQKEIEDLRHALAKLSSSTDECSHKMKDNYLQKLSMLENQVSQLKKKQDAHQQLLRQKQKSDDAAMRLQGEIQRIKSQKVQLQQKIKQESEQFRSWKAAREKEVLQLKKEGRRNEYEMHKLLALNQKQKMVSFLTKNPCCCFQITW</sequence>
<evidence type="ECO:0000256" key="4">
    <source>
        <dbReference type="SAM" id="Coils"/>
    </source>
</evidence>
<organism evidence="6 7">
    <name type="scientific">Aegilops tauschii subsp. strangulata</name>
    <name type="common">Goatgrass</name>
    <dbReference type="NCBI Taxonomy" id="200361"/>
    <lineage>
        <taxon>Eukaryota</taxon>
        <taxon>Viridiplantae</taxon>
        <taxon>Streptophyta</taxon>
        <taxon>Embryophyta</taxon>
        <taxon>Tracheophyta</taxon>
        <taxon>Spermatophyta</taxon>
        <taxon>Magnoliopsida</taxon>
        <taxon>Liliopsida</taxon>
        <taxon>Poales</taxon>
        <taxon>Poaceae</taxon>
        <taxon>BOP clade</taxon>
        <taxon>Pooideae</taxon>
        <taxon>Triticodae</taxon>
        <taxon>Triticeae</taxon>
        <taxon>Triticinae</taxon>
        <taxon>Aegilops</taxon>
    </lineage>
</organism>
<keyword evidence="4" id="KW-0175">Coiled coil</keyword>
<feature type="domain" description="Kinesin motor" evidence="5">
    <location>
        <begin position="1"/>
        <end position="28"/>
    </location>
</feature>
<keyword evidence="1" id="KW-0493">Microtubule</keyword>
<dbReference type="AlphaFoldDB" id="A0A453BA20"/>
<evidence type="ECO:0000313" key="7">
    <source>
        <dbReference type="Proteomes" id="UP000015105"/>
    </source>
</evidence>
<dbReference type="EnsemblPlants" id="AET2Gv20426500.21">
    <property type="protein sequence ID" value="AET2Gv20426500.21"/>
    <property type="gene ID" value="AET2Gv20426500"/>
</dbReference>
<dbReference type="InterPro" id="IPR001752">
    <property type="entry name" value="Kinesin_motor_dom"/>
</dbReference>